<dbReference type="PANTHER" id="PTHR43065:SF46">
    <property type="entry name" value="C4-DICARBOXYLATE TRANSPORT SENSOR PROTEIN DCTB"/>
    <property type="match status" value="1"/>
</dbReference>
<dbReference type="OrthoDB" id="9784397at2"/>
<dbReference type="InterPro" id="IPR004358">
    <property type="entry name" value="Sig_transdc_His_kin-like_C"/>
</dbReference>
<dbReference type="AlphaFoldDB" id="A0A1I4IZQ8"/>
<dbReference type="CDD" id="cd00130">
    <property type="entry name" value="PAS"/>
    <property type="match status" value="2"/>
</dbReference>
<dbReference type="PROSITE" id="PS50113">
    <property type="entry name" value="PAC"/>
    <property type="match status" value="1"/>
</dbReference>
<dbReference type="PANTHER" id="PTHR43065">
    <property type="entry name" value="SENSOR HISTIDINE KINASE"/>
    <property type="match status" value="1"/>
</dbReference>
<dbReference type="SUPFAM" id="SSF55874">
    <property type="entry name" value="ATPase domain of HSP90 chaperone/DNA topoisomerase II/histidine kinase"/>
    <property type="match status" value="1"/>
</dbReference>
<dbReference type="Pfam" id="PF08448">
    <property type="entry name" value="PAS_4"/>
    <property type="match status" value="2"/>
</dbReference>
<dbReference type="InterPro" id="IPR013656">
    <property type="entry name" value="PAS_4"/>
</dbReference>
<accession>A0A1I4IZQ8</accession>
<dbReference type="InterPro" id="IPR003594">
    <property type="entry name" value="HATPase_dom"/>
</dbReference>
<dbReference type="NCBIfam" id="TIGR00229">
    <property type="entry name" value="sensory_box"/>
    <property type="match status" value="1"/>
</dbReference>
<dbReference type="Pfam" id="PF00512">
    <property type="entry name" value="HisKA"/>
    <property type="match status" value="1"/>
</dbReference>
<dbReference type="InterPro" id="IPR036890">
    <property type="entry name" value="HATPase_C_sf"/>
</dbReference>
<feature type="domain" description="Histidine kinase" evidence="10">
    <location>
        <begin position="316"/>
        <end position="518"/>
    </location>
</feature>
<evidence type="ECO:0000256" key="9">
    <source>
        <dbReference type="SAM" id="Coils"/>
    </source>
</evidence>
<dbReference type="SMART" id="SM00388">
    <property type="entry name" value="HisKA"/>
    <property type="match status" value="1"/>
</dbReference>
<dbReference type="SUPFAM" id="SSF55785">
    <property type="entry name" value="PYP-like sensor domain (PAS domain)"/>
    <property type="match status" value="2"/>
</dbReference>
<feature type="domain" description="PAC" evidence="12">
    <location>
        <begin position="131"/>
        <end position="183"/>
    </location>
</feature>
<dbReference type="InterPro" id="IPR000700">
    <property type="entry name" value="PAS-assoc_C"/>
</dbReference>
<dbReference type="GO" id="GO:0000155">
    <property type="term" value="F:phosphorelay sensor kinase activity"/>
    <property type="evidence" value="ECO:0007669"/>
    <property type="project" value="InterPro"/>
</dbReference>
<evidence type="ECO:0000256" key="8">
    <source>
        <dbReference type="ARBA" id="ARBA00023012"/>
    </source>
</evidence>
<dbReference type="Gene3D" id="3.30.565.10">
    <property type="entry name" value="Histidine kinase-like ATPase, C-terminal domain"/>
    <property type="match status" value="1"/>
</dbReference>
<keyword evidence="4" id="KW-0808">Transferase</keyword>
<dbReference type="EMBL" id="FOTS01000010">
    <property type="protein sequence ID" value="SFL59815.1"/>
    <property type="molecule type" value="Genomic_DNA"/>
</dbReference>
<dbReference type="InterPro" id="IPR036097">
    <property type="entry name" value="HisK_dim/P_sf"/>
</dbReference>
<evidence type="ECO:0000313" key="13">
    <source>
        <dbReference type="EMBL" id="SFL59815.1"/>
    </source>
</evidence>
<keyword evidence="7" id="KW-0067">ATP-binding</keyword>
<dbReference type="EC" id="2.7.13.3" evidence="2"/>
<evidence type="ECO:0000256" key="4">
    <source>
        <dbReference type="ARBA" id="ARBA00022679"/>
    </source>
</evidence>
<dbReference type="Pfam" id="PF02518">
    <property type="entry name" value="HATPase_c"/>
    <property type="match status" value="1"/>
</dbReference>
<evidence type="ECO:0000256" key="3">
    <source>
        <dbReference type="ARBA" id="ARBA00022553"/>
    </source>
</evidence>
<dbReference type="SMART" id="SM00091">
    <property type="entry name" value="PAS"/>
    <property type="match status" value="2"/>
</dbReference>
<sequence>MNDQHKAKKQLIEELISLRQQLAKWSGAAPTPSCPYPSTNESHHTVTFPQKTHTCLWEGEFKSLVESSPDAIIRFDKDLRFLYANKAALKAMRISQETCLGKTVNQLKLHKKYYKLWKTQIETIFETRQQVKFEADFTNSKELLFYYHARLVPEFSADGSVVSVLCTLRNIDELKKTELELRASESRNHKLLSSLPDFLFYLTNEGVYLDYHVTNPHLLYKPHNSRIGKHLTEVLPAKQAQQFMSEIKRAIKSGKMKSIEYQLPINDTICSLEARIMAYDKNSVLVIVRDITELKHLRQELTRLDQLNLVGEMAATIGHEVRNPMTSVRGFLQFLSYKEECQSFKNYFQLMMEELDRANSIISDFLSLAKNKQVKLEIQNLNKIIKTIAPLLQSNAMISNKSLHLDLNPIPDLPLDSKEIRQLLLNLVYNALDAMPPNRNITIKSFIEKGQVILAVQDEGTGIPPELIGKLGTPFLTTKEKGTGLGLAVCYRIVARHKATIEIDTCSQGTTFFIKFNQ</sequence>
<evidence type="ECO:0000256" key="1">
    <source>
        <dbReference type="ARBA" id="ARBA00000085"/>
    </source>
</evidence>
<protein>
    <recommendedName>
        <fullName evidence="2">histidine kinase</fullName>
        <ecNumber evidence="2">2.7.13.3</ecNumber>
    </recommendedName>
</protein>
<reference evidence="14" key="1">
    <citation type="submission" date="2016-10" db="EMBL/GenBank/DDBJ databases">
        <authorList>
            <person name="Varghese N."/>
            <person name="Submissions S."/>
        </authorList>
    </citation>
    <scope>NUCLEOTIDE SEQUENCE [LARGE SCALE GENOMIC DNA]</scope>
    <source>
        <strain evidence="14">DSM 13327</strain>
    </source>
</reference>
<organism evidence="13 14">
    <name type="scientific">Pelosinus propionicus DSM 13327</name>
    <dbReference type="NCBI Taxonomy" id="1123291"/>
    <lineage>
        <taxon>Bacteria</taxon>
        <taxon>Bacillati</taxon>
        <taxon>Bacillota</taxon>
        <taxon>Negativicutes</taxon>
        <taxon>Selenomonadales</taxon>
        <taxon>Sporomusaceae</taxon>
        <taxon>Pelosinus</taxon>
    </lineage>
</organism>
<evidence type="ECO:0000256" key="2">
    <source>
        <dbReference type="ARBA" id="ARBA00012438"/>
    </source>
</evidence>
<dbReference type="GO" id="GO:0005524">
    <property type="term" value="F:ATP binding"/>
    <property type="evidence" value="ECO:0007669"/>
    <property type="project" value="UniProtKB-KW"/>
</dbReference>
<keyword evidence="5" id="KW-0547">Nucleotide-binding</keyword>
<keyword evidence="3" id="KW-0597">Phosphoprotein</keyword>
<evidence type="ECO:0000313" key="14">
    <source>
        <dbReference type="Proteomes" id="UP000199520"/>
    </source>
</evidence>
<feature type="domain" description="PAS" evidence="11">
    <location>
        <begin position="57"/>
        <end position="128"/>
    </location>
</feature>
<dbReference type="PROSITE" id="PS50112">
    <property type="entry name" value="PAS"/>
    <property type="match status" value="1"/>
</dbReference>
<keyword evidence="9" id="KW-0175">Coiled coil</keyword>
<evidence type="ECO:0000256" key="7">
    <source>
        <dbReference type="ARBA" id="ARBA00022840"/>
    </source>
</evidence>
<evidence type="ECO:0000259" key="10">
    <source>
        <dbReference type="PROSITE" id="PS50109"/>
    </source>
</evidence>
<dbReference type="InterPro" id="IPR005467">
    <property type="entry name" value="His_kinase_dom"/>
</dbReference>
<dbReference type="STRING" id="1123291.SAMN04490355_101064"/>
<dbReference type="CDD" id="cd00082">
    <property type="entry name" value="HisKA"/>
    <property type="match status" value="1"/>
</dbReference>
<dbReference type="CDD" id="cd00075">
    <property type="entry name" value="HATPase"/>
    <property type="match status" value="1"/>
</dbReference>
<gene>
    <name evidence="13" type="ORF">SAMN04490355_101064</name>
</gene>
<comment type="catalytic activity">
    <reaction evidence="1">
        <text>ATP + protein L-histidine = ADP + protein N-phospho-L-histidine.</text>
        <dbReference type="EC" id="2.7.13.3"/>
    </reaction>
</comment>
<dbReference type="InterPro" id="IPR035965">
    <property type="entry name" value="PAS-like_dom_sf"/>
</dbReference>
<name>A0A1I4IZQ8_9FIRM</name>
<dbReference type="Gene3D" id="1.10.287.130">
    <property type="match status" value="1"/>
</dbReference>
<evidence type="ECO:0000256" key="5">
    <source>
        <dbReference type="ARBA" id="ARBA00022741"/>
    </source>
</evidence>
<feature type="coiled-coil region" evidence="9">
    <location>
        <begin position="1"/>
        <end position="28"/>
    </location>
</feature>
<evidence type="ECO:0000259" key="12">
    <source>
        <dbReference type="PROSITE" id="PS50113"/>
    </source>
</evidence>
<dbReference type="Gene3D" id="3.30.450.20">
    <property type="entry name" value="PAS domain"/>
    <property type="match status" value="2"/>
</dbReference>
<dbReference type="InterPro" id="IPR000014">
    <property type="entry name" value="PAS"/>
</dbReference>
<keyword evidence="8" id="KW-0902">Two-component regulatory system</keyword>
<dbReference type="PROSITE" id="PS50109">
    <property type="entry name" value="HIS_KIN"/>
    <property type="match status" value="1"/>
</dbReference>
<dbReference type="Proteomes" id="UP000199520">
    <property type="component" value="Unassembled WGS sequence"/>
</dbReference>
<evidence type="ECO:0000256" key="6">
    <source>
        <dbReference type="ARBA" id="ARBA00022777"/>
    </source>
</evidence>
<dbReference type="SMART" id="SM00387">
    <property type="entry name" value="HATPase_c"/>
    <property type="match status" value="1"/>
</dbReference>
<proteinExistence type="predicted"/>
<dbReference type="PRINTS" id="PR00344">
    <property type="entry name" value="BCTRLSENSOR"/>
</dbReference>
<dbReference type="RefSeq" id="WP_090934442.1">
    <property type="nucleotide sequence ID" value="NZ_FOTS01000010.1"/>
</dbReference>
<keyword evidence="6" id="KW-0418">Kinase</keyword>
<keyword evidence="14" id="KW-1185">Reference proteome</keyword>
<dbReference type="InterPro" id="IPR003661">
    <property type="entry name" value="HisK_dim/P_dom"/>
</dbReference>
<evidence type="ECO:0000259" key="11">
    <source>
        <dbReference type="PROSITE" id="PS50112"/>
    </source>
</evidence>
<dbReference type="SUPFAM" id="SSF47384">
    <property type="entry name" value="Homodimeric domain of signal transducing histidine kinase"/>
    <property type="match status" value="1"/>
</dbReference>